<organism evidence="1 2">
    <name type="scientific">Tsuneonella aeria</name>
    <dbReference type="NCBI Taxonomy" id="1837929"/>
    <lineage>
        <taxon>Bacteria</taxon>
        <taxon>Pseudomonadati</taxon>
        <taxon>Pseudomonadota</taxon>
        <taxon>Alphaproteobacteria</taxon>
        <taxon>Sphingomonadales</taxon>
        <taxon>Erythrobacteraceae</taxon>
        <taxon>Tsuneonella</taxon>
    </lineage>
</organism>
<proteinExistence type="predicted"/>
<evidence type="ECO:0000313" key="1">
    <source>
        <dbReference type="EMBL" id="MXO75355.1"/>
    </source>
</evidence>
<dbReference type="OrthoDB" id="9788332at2"/>
<evidence type="ECO:0000313" key="2">
    <source>
        <dbReference type="Proteomes" id="UP000439522"/>
    </source>
</evidence>
<dbReference type="InterPro" id="IPR018673">
    <property type="entry name" value="DUF2141"/>
</dbReference>
<accession>A0A6I4TH05</accession>
<comment type="caution">
    <text evidence="1">The sequence shown here is derived from an EMBL/GenBank/DDBJ whole genome shotgun (WGS) entry which is preliminary data.</text>
</comment>
<dbReference type="RefSeq" id="WP_160611005.1">
    <property type="nucleotide sequence ID" value="NZ_WTZA01000001.1"/>
</dbReference>
<protein>
    <submittedName>
        <fullName evidence="1">DUF2141 domain-containing protein</fullName>
    </submittedName>
</protein>
<reference evidence="1 2" key="1">
    <citation type="submission" date="2019-12" db="EMBL/GenBank/DDBJ databases">
        <title>Genomic-based taxomic classification of the family Erythrobacteraceae.</title>
        <authorList>
            <person name="Xu L."/>
        </authorList>
    </citation>
    <scope>NUCLEOTIDE SEQUENCE [LARGE SCALE GENOMIC DNA]</scope>
    <source>
        <strain evidence="1 2">100921-2</strain>
    </source>
</reference>
<dbReference type="Pfam" id="PF09912">
    <property type="entry name" value="DUF2141"/>
    <property type="match status" value="1"/>
</dbReference>
<keyword evidence="2" id="KW-1185">Reference proteome</keyword>
<sequence>MLGGAAPAGQTVTVDLSGLRSATGIVRACMTQDAGAFPACPKDAKSHHLTVPADRSTRLTFRNVAPGRYALAVLHDENGNGKADRALGMMPKEGFGFSRDAPVRMAPPKFGDAAFAVGDRDVALAVRMRYML</sequence>
<name>A0A6I4TH05_9SPHN</name>
<gene>
    <name evidence="1" type="ORF">GRI40_09035</name>
</gene>
<dbReference type="AlphaFoldDB" id="A0A6I4TH05"/>
<dbReference type="EMBL" id="WTZA01000001">
    <property type="protein sequence ID" value="MXO75355.1"/>
    <property type="molecule type" value="Genomic_DNA"/>
</dbReference>
<dbReference type="Proteomes" id="UP000439522">
    <property type="component" value="Unassembled WGS sequence"/>
</dbReference>